<name>A0AAE0ZLM4_9GAST</name>
<keyword evidence="2" id="KW-1185">Reference proteome</keyword>
<comment type="caution">
    <text evidence="1">The sequence shown here is derived from an EMBL/GenBank/DDBJ whole genome shotgun (WGS) entry which is preliminary data.</text>
</comment>
<dbReference type="AlphaFoldDB" id="A0AAE0ZLM4"/>
<sequence>MNDYPSISSINEGSCKVVRSHVEVDMLRHNSFEVENPIWTMTVFSAALYSKKRKEPKCGAGRECGLEKVKNRISSDITRKQESNRSVNGNDFGDGVFVVMELSAGSNIMTLDEAAMDSAEEDFVINYVVELTNTLEKRLRCQHLQVDLRDCVLEECIDGAVLLSGSTSDWSFSQQSCVEPVQAIVVHGETRQPVPVCTCIQALLAVKSLKLWDATISDREACVLRLNTLRREYQKVNNFYTLEDIEERAASLLVSPDLSLPISRDLKEKLEHHMFQSSSACLLDTGFTEILLCFSASDGEIKPDGNQTACLRIEQFNQESISPSSHGLLQKLMEDFT</sequence>
<gene>
    <name evidence="1" type="ORF">RRG08_035792</name>
</gene>
<evidence type="ECO:0000313" key="2">
    <source>
        <dbReference type="Proteomes" id="UP001283361"/>
    </source>
</evidence>
<dbReference type="Proteomes" id="UP001283361">
    <property type="component" value="Unassembled WGS sequence"/>
</dbReference>
<evidence type="ECO:0000313" key="1">
    <source>
        <dbReference type="EMBL" id="KAK3771739.1"/>
    </source>
</evidence>
<dbReference type="EMBL" id="JAWDGP010003691">
    <property type="protein sequence ID" value="KAK3771739.1"/>
    <property type="molecule type" value="Genomic_DNA"/>
</dbReference>
<organism evidence="1 2">
    <name type="scientific">Elysia crispata</name>
    <name type="common">lettuce slug</name>
    <dbReference type="NCBI Taxonomy" id="231223"/>
    <lineage>
        <taxon>Eukaryota</taxon>
        <taxon>Metazoa</taxon>
        <taxon>Spiralia</taxon>
        <taxon>Lophotrochozoa</taxon>
        <taxon>Mollusca</taxon>
        <taxon>Gastropoda</taxon>
        <taxon>Heterobranchia</taxon>
        <taxon>Euthyneura</taxon>
        <taxon>Panpulmonata</taxon>
        <taxon>Sacoglossa</taxon>
        <taxon>Placobranchoidea</taxon>
        <taxon>Plakobranchidae</taxon>
        <taxon>Elysia</taxon>
    </lineage>
</organism>
<reference evidence="1" key="1">
    <citation type="journal article" date="2023" name="G3 (Bethesda)">
        <title>A reference genome for the long-term kleptoplast-retaining sea slug Elysia crispata morphotype clarki.</title>
        <authorList>
            <person name="Eastman K.E."/>
            <person name="Pendleton A.L."/>
            <person name="Shaikh M.A."/>
            <person name="Suttiyut T."/>
            <person name="Ogas R."/>
            <person name="Tomko P."/>
            <person name="Gavelis G."/>
            <person name="Widhalm J.R."/>
            <person name="Wisecaver J.H."/>
        </authorList>
    </citation>
    <scope>NUCLEOTIDE SEQUENCE</scope>
    <source>
        <strain evidence="1">ECLA1</strain>
    </source>
</reference>
<protein>
    <submittedName>
        <fullName evidence="1">Uncharacterized protein</fullName>
    </submittedName>
</protein>
<proteinExistence type="predicted"/>
<accession>A0AAE0ZLM4</accession>